<dbReference type="EMBL" id="FOSL01000013">
    <property type="protein sequence ID" value="SFK80747.1"/>
    <property type="molecule type" value="Genomic_DNA"/>
</dbReference>
<dbReference type="OrthoDB" id="159745at2"/>
<protein>
    <submittedName>
        <fullName evidence="1">Uncharacterized protein</fullName>
    </submittedName>
</protein>
<name>A0A1I4CKC3_9HYPH</name>
<keyword evidence="2" id="KW-1185">Reference proteome</keyword>
<dbReference type="AlphaFoldDB" id="A0A1I4CKC3"/>
<gene>
    <name evidence="1" type="ORF">SAMN04488498_11367</name>
</gene>
<accession>A0A1I4CKC3</accession>
<proteinExistence type="predicted"/>
<sequence length="166" mass="16925">MATKANFTAEEWSQVLGSVMMAGMAVTLSDPSGLIGLTKEGLASGSALVAAKSDPKANGLIKAVVSDFETSDGRSAARSTVQSKLAGKEASEMKGIILATLAQSAALVDTKAPDDTAGFKGWLRQISERVADASSEGGFLGFGGVQVSDAEKATLEEISKALKLTA</sequence>
<dbReference type="Proteomes" id="UP000323300">
    <property type="component" value="Unassembled WGS sequence"/>
</dbReference>
<dbReference type="RefSeq" id="WP_149762008.1">
    <property type="nucleotide sequence ID" value="NZ_BSPE01000003.1"/>
</dbReference>
<organism evidence="1 2">
    <name type="scientific">Neomesorhizobium albiziae</name>
    <dbReference type="NCBI Taxonomy" id="335020"/>
    <lineage>
        <taxon>Bacteria</taxon>
        <taxon>Pseudomonadati</taxon>
        <taxon>Pseudomonadota</taxon>
        <taxon>Alphaproteobacteria</taxon>
        <taxon>Hyphomicrobiales</taxon>
        <taxon>Phyllobacteriaceae</taxon>
        <taxon>Neomesorhizobium</taxon>
    </lineage>
</organism>
<reference evidence="1 2" key="1">
    <citation type="submission" date="2016-10" db="EMBL/GenBank/DDBJ databases">
        <authorList>
            <person name="Varghese N."/>
            <person name="Submissions S."/>
        </authorList>
    </citation>
    <scope>NUCLEOTIDE SEQUENCE [LARGE SCALE GENOMIC DNA]</scope>
    <source>
        <strain evidence="1 2">DSM 21822</strain>
    </source>
</reference>
<evidence type="ECO:0000313" key="1">
    <source>
        <dbReference type="EMBL" id="SFK80747.1"/>
    </source>
</evidence>
<evidence type="ECO:0000313" key="2">
    <source>
        <dbReference type="Proteomes" id="UP000323300"/>
    </source>
</evidence>